<accession>A0A1I2IN27</accession>
<organism evidence="2 3">
    <name type="scientific">Streptomyces mirabilis</name>
    <dbReference type="NCBI Taxonomy" id="68239"/>
    <lineage>
        <taxon>Bacteria</taxon>
        <taxon>Bacillati</taxon>
        <taxon>Actinomycetota</taxon>
        <taxon>Actinomycetes</taxon>
        <taxon>Kitasatosporales</taxon>
        <taxon>Streptomycetaceae</taxon>
        <taxon>Streptomyces</taxon>
    </lineage>
</organism>
<dbReference type="Proteomes" id="UP000181942">
    <property type="component" value="Unassembled WGS sequence"/>
</dbReference>
<dbReference type="EMBL" id="FONR01000006">
    <property type="protein sequence ID" value="SFF43812.1"/>
    <property type="molecule type" value="Genomic_DNA"/>
</dbReference>
<evidence type="ECO:0000313" key="3">
    <source>
        <dbReference type="Proteomes" id="UP000181942"/>
    </source>
</evidence>
<evidence type="ECO:0000256" key="1">
    <source>
        <dbReference type="SAM" id="MobiDB-lite"/>
    </source>
</evidence>
<proteinExistence type="predicted"/>
<protein>
    <submittedName>
        <fullName evidence="2">Uncharacterized protein</fullName>
    </submittedName>
</protein>
<reference evidence="2 3" key="1">
    <citation type="submission" date="2016-10" db="EMBL/GenBank/DDBJ databases">
        <authorList>
            <person name="de Groot N.N."/>
        </authorList>
    </citation>
    <scope>NUCLEOTIDE SEQUENCE [LARGE SCALE GENOMIC DNA]</scope>
    <source>
        <strain evidence="2 3">OK461</strain>
    </source>
</reference>
<feature type="region of interest" description="Disordered" evidence="1">
    <location>
        <begin position="1"/>
        <end position="24"/>
    </location>
</feature>
<sequence length="90" mass="9501">MAPVRPDFLHRTHRGPVPFPAHPPLSPSWSSVLRNGRGPAGCQVGVDEAGFVFVGVDDPTTAAPLLRKAFGARHIEVGYAEQASLLSTTG</sequence>
<gene>
    <name evidence="2" type="ORF">SAMN02787118_106444</name>
</gene>
<name>A0A1I2IN27_9ACTN</name>
<evidence type="ECO:0000313" key="2">
    <source>
        <dbReference type="EMBL" id="SFF43812.1"/>
    </source>
</evidence>
<dbReference type="AlphaFoldDB" id="A0A1I2IN27"/>